<dbReference type="Proteomes" id="UP000254031">
    <property type="component" value="Unassembled WGS sequence"/>
</dbReference>
<name>A0A378N9Z7_MANHA</name>
<proteinExistence type="predicted"/>
<accession>A0A378N9Z7</accession>
<dbReference type="RefSeq" id="WP_006252944.1">
    <property type="nucleotide sequence ID" value="NZ_CP017484.1"/>
</dbReference>
<dbReference type="EMBL" id="UGPL01000006">
    <property type="protein sequence ID" value="STY65271.1"/>
    <property type="molecule type" value="Genomic_DNA"/>
</dbReference>
<evidence type="ECO:0000313" key="1">
    <source>
        <dbReference type="EMBL" id="STY65271.1"/>
    </source>
</evidence>
<reference evidence="1 2" key="1">
    <citation type="submission" date="2018-06" db="EMBL/GenBank/DDBJ databases">
        <authorList>
            <consortium name="Pathogen Informatics"/>
            <person name="Doyle S."/>
        </authorList>
    </citation>
    <scope>NUCLEOTIDE SEQUENCE [LARGE SCALE GENOMIC DNA]</scope>
    <source>
        <strain evidence="1 2">NCTC9380</strain>
    </source>
</reference>
<gene>
    <name evidence="1" type="ORF">NCTC9380_00530</name>
</gene>
<protein>
    <submittedName>
        <fullName evidence="1">Uncharacterized protein</fullName>
    </submittedName>
</protein>
<sequence length="98" mass="10962">MSNTINILPNATSSTAELLSTAEMSLLLRLLKLAHTQHELITVTLPALQQLQSPLAEQAEATTQQAAIIRLVEETLLALYPTIQDFELKQQIFEWFNS</sequence>
<dbReference type="AlphaFoldDB" id="A0A378N9Z7"/>
<evidence type="ECO:0000313" key="2">
    <source>
        <dbReference type="Proteomes" id="UP000254031"/>
    </source>
</evidence>
<organism evidence="1 2">
    <name type="scientific">Mannheimia haemolytica</name>
    <name type="common">Pasteurella haemolytica</name>
    <dbReference type="NCBI Taxonomy" id="75985"/>
    <lineage>
        <taxon>Bacteria</taxon>
        <taxon>Pseudomonadati</taxon>
        <taxon>Pseudomonadota</taxon>
        <taxon>Gammaproteobacteria</taxon>
        <taxon>Pasteurellales</taxon>
        <taxon>Pasteurellaceae</taxon>
        <taxon>Mannheimia</taxon>
    </lineage>
</organism>